<name>A0A3B1BDZ3_9ZZZZ</name>
<sequence>MPKRKVTVMKSAALEKLVSGAMGDLESASNDGAQAIATCSNESKKMLAESKRISKKRALLTRRKKAASIKLKKAPAADTRKALRDVEKELTTVKRMADKLKPAKASLAEELKGLKEGQKRASAYLKVIVRADKILNKPKKKKRRRRVAKTV</sequence>
<reference evidence="1" key="1">
    <citation type="submission" date="2018-06" db="EMBL/GenBank/DDBJ databases">
        <authorList>
            <person name="Zhirakovskaya E."/>
        </authorList>
    </citation>
    <scope>NUCLEOTIDE SEQUENCE</scope>
</reference>
<gene>
    <name evidence="1" type="ORF">MNBD_GAMMA25-871</name>
</gene>
<dbReference type="AlphaFoldDB" id="A0A3B1BDZ3"/>
<organism evidence="1">
    <name type="scientific">hydrothermal vent metagenome</name>
    <dbReference type="NCBI Taxonomy" id="652676"/>
    <lineage>
        <taxon>unclassified sequences</taxon>
        <taxon>metagenomes</taxon>
        <taxon>ecological metagenomes</taxon>
    </lineage>
</organism>
<evidence type="ECO:0000313" key="1">
    <source>
        <dbReference type="EMBL" id="VAX08620.1"/>
    </source>
</evidence>
<dbReference type="EMBL" id="UOFY01000028">
    <property type="protein sequence ID" value="VAX08620.1"/>
    <property type="molecule type" value="Genomic_DNA"/>
</dbReference>
<proteinExistence type="predicted"/>
<protein>
    <submittedName>
        <fullName evidence="1">Uncharacterized protein</fullName>
    </submittedName>
</protein>
<accession>A0A3B1BDZ3</accession>